<dbReference type="GO" id="GO:0005789">
    <property type="term" value="C:endoplasmic reticulum membrane"/>
    <property type="evidence" value="ECO:0007669"/>
    <property type="project" value="UniProtKB-SubCell"/>
</dbReference>
<evidence type="ECO:0000313" key="12">
    <source>
        <dbReference type="EMBL" id="KAA8903885.1"/>
    </source>
</evidence>
<feature type="transmembrane region" description="Helical" evidence="11">
    <location>
        <begin position="259"/>
        <end position="281"/>
    </location>
</feature>
<feature type="transmembrane region" description="Helical" evidence="11">
    <location>
        <begin position="83"/>
        <end position="101"/>
    </location>
</feature>
<evidence type="ECO:0000313" key="13">
    <source>
        <dbReference type="Proteomes" id="UP000449547"/>
    </source>
</evidence>
<dbReference type="PANTHER" id="PTHR13205">
    <property type="entry name" value="TRANSMEMBRANE PROTEIN 15-RELATED"/>
    <property type="match status" value="1"/>
</dbReference>
<dbReference type="GeneID" id="54780758"/>
<dbReference type="OrthoDB" id="377083at2759"/>
<feature type="transmembrane region" description="Helical" evidence="11">
    <location>
        <begin position="287"/>
        <end position="306"/>
    </location>
</feature>
<evidence type="ECO:0000256" key="3">
    <source>
        <dbReference type="ARBA" id="ARBA00012132"/>
    </source>
</evidence>
<keyword evidence="6" id="KW-0418">Kinase</keyword>
<dbReference type="GO" id="GO:0004168">
    <property type="term" value="F:dolichol kinase activity"/>
    <property type="evidence" value="ECO:0007669"/>
    <property type="project" value="UniProtKB-EC"/>
</dbReference>
<dbReference type="EC" id="2.7.1.108" evidence="3"/>
<accession>A0A642UR74</accession>
<organism evidence="12 13">
    <name type="scientific">Diutina rugosa</name>
    <name type="common">Yeast</name>
    <name type="synonym">Candida rugosa</name>
    <dbReference type="NCBI Taxonomy" id="5481"/>
    <lineage>
        <taxon>Eukaryota</taxon>
        <taxon>Fungi</taxon>
        <taxon>Dikarya</taxon>
        <taxon>Ascomycota</taxon>
        <taxon>Saccharomycotina</taxon>
        <taxon>Pichiomycetes</taxon>
        <taxon>Debaryomycetaceae</taxon>
        <taxon>Diutina</taxon>
    </lineage>
</organism>
<keyword evidence="7" id="KW-0256">Endoplasmic reticulum</keyword>
<feature type="transmembrane region" description="Helical" evidence="11">
    <location>
        <begin position="113"/>
        <end position="133"/>
    </location>
</feature>
<feature type="compositionally biased region" description="Low complexity" evidence="10">
    <location>
        <begin position="8"/>
        <end position="19"/>
    </location>
</feature>
<comment type="caution">
    <text evidence="12">The sequence shown here is derived from an EMBL/GenBank/DDBJ whole genome shotgun (WGS) entry which is preliminary data.</text>
</comment>
<sequence>MGKRSSKSKISTSKSRASIFDNPEELERIQEREKELRLKKRKEKDVDQTQTSIDGDDDNIMESAFPFNYIYLTLDVIQQNMNLLRFIQLMCIGYIAELMYFNHKKLTQIDEESWMMIGFNILGVVVSIALAFYKGDKTVKSLPEFNQIYSIFIPTLFSILHFEHDWAVKVLSLNHLASDKLHPFFSGLSALVFHQSFSKSDEDVLKFIQFITFFYFCNWAFRNAGSTSLSTAETHLISVMLTILTFHRKLVHQYLPLNIFRVLVASFFISTLIVSQIYTWVPHVVSILTWSLTFYGTVIYQLDWILGENAIKWLYGFIFEEEKNLQIFGFWSGFLAIVVPTVFFIQSYLTVNARRKVWHICLVVILMGSPSILTTNVEFTLVALLGTIFIFALTELIRSQNVSPLGPWLRKVLAPFQDEKDQGDLSLSYVYLIVGATIPIVYDYMQYGEDASIVRYLGVIALGLGDSMASIVGRRFGTWKWKGSNKSVQGTVAFVSTVLLTCIGLNYYMQQFHEVRYVKVSNWENVLVAAIIAGVIEGVCDINDNFLIPLILPGIVSLLNMTYTEASFNLEATMKKLCGL</sequence>
<protein>
    <recommendedName>
        <fullName evidence="3">dolichol kinase</fullName>
        <ecNumber evidence="3">2.7.1.108</ecNumber>
    </recommendedName>
</protein>
<keyword evidence="13" id="KW-1185">Reference proteome</keyword>
<evidence type="ECO:0000256" key="5">
    <source>
        <dbReference type="ARBA" id="ARBA00022692"/>
    </source>
</evidence>
<evidence type="ECO:0000256" key="2">
    <source>
        <dbReference type="ARBA" id="ARBA00010794"/>
    </source>
</evidence>
<evidence type="ECO:0000256" key="9">
    <source>
        <dbReference type="ARBA" id="ARBA00023136"/>
    </source>
</evidence>
<name>A0A642UR74_DIURU</name>
<evidence type="ECO:0000256" key="7">
    <source>
        <dbReference type="ARBA" id="ARBA00022824"/>
    </source>
</evidence>
<feature type="region of interest" description="Disordered" evidence="10">
    <location>
        <begin position="1"/>
        <end position="26"/>
    </location>
</feature>
<keyword evidence="5 11" id="KW-0812">Transmembrane</keyword>
<proteinExistence type="inferred from homology"/>
<keyword evidence="4" id="KW-0808">Transferase</keyword>
<keyword evidence="8 11" id="KW-1133">Transmembrane helix</keyword>
<feature type="transmembrane region" description="Helical" evidence="11">
    <location>
        <begin position="454"/>
        <end position="472"/>
    </location>
</feature>
<dbReference type="VEuPathDB" id="FungiDB:DIURU_002107"/>
<dbReference type="Proteomes" id="UP000449547">
    <property type="component" value="Unassembled WGS sequence"/>
</dbReference>
<evidence type="ECO:0000256" key="11">
    <source>
        <dbReference type="SAM" id="Phobius"/>
    </source>
</evidence>
<gene>
    <name evidence="12" type="ORF">DIURU_002107</name>
</gene>
<evidence type="ECO:0000256" key="10">
    <source>
        <dbReference type="SAM" id="MobiDB-lite"/>
    </source>
</evidence>
<keyword evidence="9 11" id="KW-0472">Membrane</keyword>
<dbReference type="RefSeq" id="XP_034013030.1">
    <property type="nucleotide sequence ID" value="XM_034154723.1"/>
</dbReference>
<feature type="transmembrane region" description="Helical" evidence="11">
    <location>
        <begin position="381"/>
        <end position="399"/>
    </location>
</feature>
<evidence type="ECO:0000256" key="8">
    <source>
        <dbReference type="ARBA" id="ARBA00022989"/>
    </source>
</evidence>
<dbReference type="GO" id="GO:0043048">
    <property type="term" value="P:dolichyl monophosphate biosynthetic process"/>
    <property type="evidence" value="ECO:0007669"/>
    <property type="project" value="TreeGrafter"/>
</dbReference>
<dbReference type="PANTHER" id="PTHR13205:SF15">
    <property type="entry name" value="DOLICHOL KINASE"/>
    <property type="match status" value="1"/>
</dbReference>
<feature type="transmembrane region" description="Helical" evidence="11">
    <location>
        <begin position="327"/>
        <end position="345"/>
    </location>
</feature>
<evidence type="ECO:0000256" key="1">
    <source>
        <dbReference type="ARBA" id="ARBA00004477"/>
    </source>
</evidence>
<dbReference type="EMBL" id="SWFT01000065">
    <property type="protein sequence ID" value="KAA8903885.1"/>
    <property type="molecule type" value="Genomic_DNA"/>
</dbReference>
<comment type="subcellular location">
    <subcellularLocation>
        <location evidence="1">Endoplasmic reticulum membrane</location>
        <topology evidence="1">Multi-pass membrane protein</topology>
    </subcellularLocation>
</comment>
<comment type="similarity">
    <text evidence="2">Belongs to the polyprenol kinase family.</text>
</comment>
<feature type="transmembrane region" description="Helical" evidence="11">
    <location>
        <begin position="492"/>
        <end position="509"/>
    </location>
</feature>
<evidence type="ECO:0000256" key="6">
    <source>
        <dbReference type="ARBA" id="ARBA00022777"/>
    </source>
</evidence>
<dbReference type="OMA" id="KNWENTF"/>
<dbReference type="InterPro" id="IPR032974">
    <property type="entry name" value="Polypren_kinase"/>
</dbReference>
<reference evidence="12 13" key="1">
    <citation type="submission" date="2019-07" db="EMBL/GenBank/DDBJ databases">
        <title>Genome assembly of two rare yeast pathogens: Diutina rugosa and Trichomonascus ciferrii.</title>
        <authorList>
            <person name="Mixao V."/>
            <person name="Saus E."/>
            <person name="Hansen A."/>
            <person name="Lass-Flor C."/>
            <person name="Gabaldon T."/>
        </authorList>
    </citation>
    <scope>NUCLEOTIDE SEQUENCE [LARGE SCALE GENOMIC DNA]</scope>
    <source>
        <strain evidence="12 13">CBS 613</strain>
    </source>
</reference>
<evidence type="ECO:0000256" key="4">
    <source>
        <dbReference type="ARBA" id="ARBA00022679"/>
    </source>
</evidence>
<dbReference type="AlphaFoldDB" id="A0A642UR74"/>